<proteinExistence type="inferred from homology"/>
<evidence type="ECO:0000256" key="9">
    <source>
        <dbReference type="RuleBase" id="RU368030"/>
    </source>
</evidence>
<evidence type="ECO:0000313" key="11">
    <source>
        <dbReference type="EMBL" id="NIJ23110.1"/>
    </source>
</evidence>
<dbReference type="Gene3D" id="3.30.1300.30">
    <property type="entry name" value="GSPII I/J protein-like"/>
    <property type="match status" value="1"/>
</dbReference>
<keyword evidence="6 9" id="KW-0812">Transmembrane</keyword>
<feature type="domain" description="Type II secretion system protein GspI C-terminal" evidence="10">
    <location>
        <begin position="52"/>
        <end position="125"/>
    </location>
</feature>
<keyword evidence="7 9" id="KW-1133">Transmembrane helix</keyword>
<dbReference type="SUPFAM" id="SSF54523">
    <property type="entry name" value="Pili subunits"/>
    <property type="match status" value="2"/>
</dbReference>
<keyword evidence="12" id="KW-1185">Reference proteome</keyword>
<sequence length="130" mass="13996">MSTRPSPFEADAPRDQSGFSLIEALVALAILAIAAVGLVRATESHIDSTRAMESRAIAMWVAENRLAELEVEPGADGPREVAMLGRQWRVDVDRRGTEDPEIERVRIEVSEPGGASALAALDGFLDGRRG</sequence>
<evidence type="ECO:0000256" key="4">
    <source>
        <dbReference type="ARBA" id="ARBA00022481"/>
    </source>
</evidence>
<dbReference type="InterPro" id="IPR045584">
    <property type="entry name" value="Pilin-like"/>
</dbReference>
<protein>
    <recommendedName>
        <fullName evidence="9">Type II secretion system protein I</fullName>
        <shortName evidence="9">T2SS minor pseudopilin I</shortName>
    </recommendedName>
</protein>
<reference evidence="11 12" key="1">
    <citation type="submission" date="2020-03" db="EMBL/GenBank/DDBJ databases">
        <title>Genomic Encyclopedia of Type Strains, Phase IV (KMG-IV): sequencing the most valuable type-strain genomes for metagenomic binning, comparative biology and taxonomic classification.</title>
        <authorList>
            <person name="Goeker M."/>
        </authorList>
    </citation>
    <scope>NUCLEOTIDE SEQUENCE [LARGE SCALE GENOMIC DNA]</scope>
    <source>
        <strain evidence="11 12">DSM 22753</strain>
    </source>
</reference>
<evidence type="ECO:0000256" key="7">
    <source>
        <dbReference type="ARBA" id="ARBA00022989"/>
    </source>
</evidence>
<evidence type="ECO:0000256" key="6">
    <source>
        <dbReference type="ARBA" id="ARBA00022692"/>
    </source>
</evidence>
<dbReference type="PROSITE" id="PS00409">
    <property type="entry name" value="PROKAR_NTER_METHYL"/>
    <property type="match status" value="1"/>
</dbReference>
<comment type="subcellular location">
    <subcellularLocation>
        <location evidence="1 9">Cell inner membrane</location>
        <topology evidence="1 9">Single-pass membrane protein</topology>
    </subcellularLocation>
</comment>
<keyword evidence="4 9" id="KW-0488">Methylation</keyword>
<dbReference type="PANTHER" id="PTHR38779">
    <property type="entry name" value="TYPE II SECRETION SYSTEM PROTEIN I-RELATED"/>
    <property type="match status" value="1"/>
</dbReference>
<evidence type="ECO:0000256" key="5">
    <source>
        <dbReference type="ARBA" id="ARBA00022519"/>
    </source>
</evidence>
<organism evidence="11 12">
    <name type="scientific">Sphingomonas japonica</name>
    <dbReference type="NCBI Taxonomy" id="511662"/>
    <lineage>
        <taxon>Bacteria</taxon>
        <taxon>Pseudomonadati</taxon>
        <taxon>Pseudomonadota</taxon>
        <taxon>Alphaproteobacteria</taxon>
        <taxon>Sphingomonadales</taxon>
        <taxon>Sphingomonadaceae</taxon>
        <taxon>Sphingomonas</taxon>
    </lineage>
</organism>
<comment type="function">
    <text evidence="9">Component of the type II secretion system required for the energy-dependent secretion of extracellular factors such as proteases and toxins from the periplasm.</text>
</comment>
<dbReference type="Pfam" id="PF02501">
    <property type="entry name" value="T2SSI"/>
    <property type="match status" value="1"/>
</dbReference>
<feature type="transmembrane region" description="Helical" evidence="9">
    <location>
        <begin position="20"/>
        <end position="42"/>
    </location>
</feature>
<evidence type="ECO:0000313" key="12">
    <source>
        <dbReference type="Proteomes" id="UP000788153"/>
    </source>
</evidence>
<dbReference type="NCBIfam" id="TIGR02532">
    <property type="entry name" value="IV_pilin_GFxxxE"/>
    <property type="match status" value="1"/>
</dbReference>
<keyword evidence="5 9" id="KW-0997">Cell inner membrane</keyword>
<comment type="PTM">
    <text evidence="9">Cleaved by prepilin peptidase.</text>
</comment>
<dbReference type="EMBL" id="JAASQP010000001">
    <property type="protein sequence ID" value="NIJ23110.1"/>
    <property type="molecule type" value="Genomic_DNA"/>
</dbReference>
<dbReference type="InterPro" id="IPR003413">
    <property type="entry name" value="T2SS_GspI_C"/>
</dbReference>
<keyword evidence="8 9" id="KW-0472">Membrane</keyword>
<comment type="caution">
    <text evidence="11">The sequence shown here is derived from an EMBL/GenBank/DDBJ whole genome shotgun (WGS) entry which is preliminary data.</text>
</comment>
<dbReference type="Pfam" id="PF07963">
    <property type="entry name" value="N_methyl"/>
    <property type="match status" value="1"/>
</dbReference>
<accession>A0ABX0TZ56</accession>
<gene>
    <name evidence="11" type="ORF">FHT01_000652</name>
</gene>
<evidence type="ECO:0000256" key="3">
    <source>
        <dbReference type="ARBA" id="ARBA00022475"/>
    </source>
</evidence>
<keyword evidence="3" id="KW-1003">Cell membrane</keyword>
<dbReference type="InterPro" id="IPR012902">
    <property type="entry name" value="N_methyl_site"/>
</dbReference>
<evidence type="ECO:0000259" key="10">
    <source>
        <dbReference type="Pfam" id="PF02501"/>
    </source>
</evidence>
<evidence type="ECO:0000256" key="8">
    <source>
        <dbReference type="ARBA" id="ARBA00023136"/>
    </source>
</evidence>
<evidence type="ECO:0000256" key="2">
    <source>
        <dbReference type="ARBA" id="ARBA00008358"/>
    </source>
</evidence>
<dbReference type="Proteomes" id="UP000788153">
    <property type="component" value="Unassembled WGS sequence"/>
</dbReference>
<comment type="subunit">
    <text evidence="9">Type II secretion is composed of four main components: the outer membrane complex, the inner membrane complex, the cytoplasmic secretion ATPase and the periplasm-spanning pseudopilus.</text>
</comment>
<dbReference type="NCBIfam" id="TIGR01707">
    <property type="entry name" value="gspI"/>
    <property type="match status" value="1"/>
</dbReference>
<dbReference type="RefSeq" id="WP_140048277.1">
    <property type="nucleotide sequence ID" value="NZ_BAAAEV010000001.1"/>
</dbReference>
<dbReference type="InterPro" id="IPR010052">
    <property type="entry name" value="T2SS_protein-GspI"/>
</dbReference>
<dbReference type="PANTHER" id="PTHR38779:SF2">
    <property type="entry name" value="TYPE II SECRETION SYSTEM PROTEIN I-RELATED"/>
    <property type="match status" value="1"/>
</dbReference>
<name>A0ABX0TZ56_9SPHN</name>
<evidence type="ECO:0000256" key="1">
    <source>
        <dbReference type="ARBA" id="ARBA00004377"/>
    </source>
</evidence>
<comment type="similarity">
    <text evidence="2 9">Belongs to the GSP I family.</text>
</comment>